<evidence type="ECO:0000256" key="1">
    <source>
        <dbReference type="ARBA" id="ARBA00001946"/>
    </source>
</evidence>
<proteinExistence type="inferred from homology"/>
<evidence type="ECO:0000256" key="5">
    <source>
        <dbReference type="ARBA" id="ARBA00022777"/>
    </source>
</evidence>
<evidence type="ECO:0000256" key="2">
    <source>
        <dbReference type="ARBA" id="ARBA00008142"/>
    </source>
</evidence>
<dbReference type="EMBL" id="JAGQLH010000039">
    <property type="protein sequence ID" value="MCA9385714.1"/>
    <property type="molecule type" value="Genomic_DNA"/>
</dbReference>
<comment type="similarity">
    <text evidence="2 6">Belongs to the NDK family.</text>
</comment>
<dbReference type="GO" id="GO:0004550">
    <property type="term" value="F:nucleoside diphosphate kinase activity"/>
    <property type="evidence" value="ECO:0007669"/>
    <property type="project" value="UniProtKB-EC"/>
</dbReference>
<name>A0A955L842_9BACT</name>
<dbReference type="EC" id="2.7.4.6" evidence="3"/>
<dbReference type="PANTHER" id="PTHR11349">
    <property type="entry name" value="NUCLEOSIDE DIPHOSPHATE KINASE"/>
    <property type="match status" value="1"/>
</dbReference>
<dbReference type="SUPFAM" id="SSF54919">
    <property type="entry name" value="Nucleoside diphosphate kinase, NDK"/>
    <property type="match status" value="1"/>
</dbReference>
<comment type="caution">
    <text evidence="8">The sequence shown here is derived from an EMBL/GenBank/DDBJ whole genome shotgun (WGS) entry which is preliminary data.</text>
</comment>
<evidence type="ECO:0000256" key="6">
    <source>
        <dbReference type="PROSITE-ProRule" id="PRU00706"/>
    </source>
</evidence>
<comment type="caution">
    <text evidence="6">Lacks conserved residue(s) required for the propagation of feature annotation.</text>
</comment>
<reference evidence="8" key="2">
    <citation type="journal article" date="2021" name="Microbiome">
        <title>Successional dynamics and alternative stable states in a saline activated sludge microbial community over 9 years.</title>
        <authorList>
            <person name="Wang Y."/>
            <person name="Ye J."/>
            <person name="Ju F."/>
            <person name="Liu L."/>
            <person name="Boyd J.A."/>
            <person name="Deng Y."/>
            <person name="Parks D.H."/>
            <person name="Jiang X."/>
            <person name="Yin X."/>
            <person name="Woodcroft B.J."/>
            <person name="Tyson G.W."/>
            <person name="Hugenholtz P."/>
            <person name="Polz M.F."/>
            <person name="Zhang T."/>
        </authorList>
    </citation>
    <scope>NUCLEOTIDE SEQUENCE</scope>
    <source>
        <strain evidence="8">HKST-UBA11</strain>
    </source>
</reference>
<sequence>MDNVQQTYFMIKPDGIKRSLTGRILARLEQSGLKLIYARMIWATAEQAKGNYPGTEEWLIGMGEKTRNGYDGNDTLLKKEMGTTDPLEIGTKIYEQLVEYLISGPMLATVWQGNHAVEIARKLTGATRPQEADLGSIRGDFGFDSPQLAVRSGRIAMQTLVHVSDSEEEAEREIAYWLGDKFTPMKYERTDHLGYGVTY</sequence>
<dbReference type="InterPro" id="IPR034907">
    <property type="entry name" value="NDK-like_dom"/>
</dbReference>
<evidence type="ECO:0000313" key="9">
    <source>
        <dbReference type="Proteomes" id="UP000754563"/>
    </source>
</evidence>
<dbReference type="AlphaFoldDB" id="A0A955L842"/>
<evidence type="ECO:0000256" key="4">
    <source>
        <dbReference type="ARBA" id="ARBA00022679"/>
    </source>
</evidence>
<keyword evidence="4 8" id="KW-0808">Transferase</keyword>
<evidence type="ECO:0000259" key="7">
    <source>
        <dbReference type="SMART" id="SM00562"/>
    </source>
</evidence>
<dbReference type="Pfam" id="PF00334">
    <property type="entry name" value="NDK"/>
    <property type="match status" value="2"/>
</dbReference>
<comment type="cofactor">
    <cofactor evidence="1">
        <name>Mg(2+)</name>
        <dbReference type="ChEBI" id="CHEBI:18420"/>
    </cofactor>
</comment>
<dbReference type="PROSITE" id="PS51374">
    <property type="entry name" value="NDPK_LIKE"/>
    <property type="match status" value="1"/>
</dbReference>
<dbReference type="InterPro" id="IPR036850">
    <property type="entry name" value="NDK-like_dom_sf"/>
</dbReference>
<reference evidence="8" key="1">
    <citation type="submission" date="2020-04" db="EMBL/GenBank/DDBJ databases">
        <authorList>
            <person name="Zhang T."/>
        </authorList>
    </citation>
    <scope>NUCLEOTIDE SEQUENCE</scope>
    <source>
        <strain evidence="8">HKST-UBA11</strain>
    </source>
</reference>
<accession>A0A955L842</accession>
<feature type="domain" description="Nucleoside diphosphate kinase-like" evidence="7">
    <location>
        <begin position="4"/>
        <end position="184"/>
    </location>
</feature>
<dbReference type="Gene3D" id="3.30.70.141">
    <property type="entry name" value="Nucleoside diphosphate kinase-like domain"/>
    <property type="match status" value="1"/>
</dbReference>
<dbReference type="Proteomes" id="UP000754563">
    <property type="component" value="Unassembled WGS sequence"/>
</dbReference>
<evidence type="ECO:0000256" key="3">
    <source>
        <dbReference type="ARBA" id="ARBA00012966"/>
    </source>
</evidence>
<keyword evidence="5 8" id="KW-0418">Kinase</keyword>
<dbReference type="SMART" id="SM00562">
    <property type="entry name" value="NDK"/>
    <property type="match status" value="1"/>
</dbReference>
<evidence type="ECO:0000313" key="8">
    <source>
        <dbReference type="EMBL" id="MCA9385714.1"/>
    </source>
</evidence>
<gene>
    <name evidence="8" type="ORF">KC717_03640</name>
</gene>
<protein>
    <recommendedName>
        <fullName evidence="3">nucleoside-diphosphate kinase</fullName>
        <ecNumber evidence="3">2.7.4.6</ecNumber>
    </recommendedName>
</protein>
<organism evidence="8 9">
    <name type="scientific">Candidatus Dojkabacteria bacterium</name>
    <dbReference type="NCBI Taxonomy" id="2099670"/>
    <lineage>
        <taxon>Bacteria</taxon>
        <taxon>Candidatus Dojkabacteria</taxon>
    </lineage>
</organism>